<organism evidence="12 13">
    <name type="scientific">Oceanobacillus locisalsi</name>
    <dbReference type="NCBI Taxonomy" id="546107"/>
    <lineage>
        <taxon>Bacteria</taxon>
        <taxon>Bacillati</taxon>
        <taxon>Bacillota</taxon>
        <taxon>Bacilli</taxon>
        <taxon>Bacillales</taxon>
        <taxon>Bacillaceae</taxon>
        <taxon>Oceanobacillus</taxon>
    </lineage>
</organism>
<keyword evidence="7" id="KW-0677">Repeat</keyword>
<dbReference type="CDD" id="cd10557">
    <property type="entry name" value="NarH_beta-like"/>
    <property type="match status" value="1"/>
</dbReference>
<dbReference type="InterPro" id="IPR006547">
    <property type="entry name" value="NO3_Rdtase_bsu"/>
</dbReference>
<evidence type="ECO:0000256" key="6">
    <source>
        <dbReference type="ARBA" id="ARBA00022723"/>
    </source>
</evidence>
<dbReference type="SUPFAM" id="SSF54862">
    <property type="entry name" value="4Fe-4S ferredoxins"/>
    <property type="match status" value="1"/>
</dbReference>
<dbReference type="Proteomes" id="UP001597041">
    <property type="component" value="Unassembled WGS sequence"/>
</dbReference>
<dbReference type="PANTHER" id="PTHR43518:SF1">
    <property type="entry name" value="RESPIRATORY NITRATE REDUCTASE 1 BETA CHAIN"/>
    <property type="match status" value="1"/>
</dbReference>
<dbReference type="PANTHER" id="PTHR43518">
    <property type="entry name" value="NITRATE REDUCTASE BETA SUBUNIT"/>
    <property type="match status" value="1"/>
</dbReference>
<dbReference type="InterPro" id="IPR029263">
    <property type="entry name" value="Nitr_red_bet_C"/>
</dbReference>
<comment type="cofactor">
    <cofactor evidence="1">
        <name>[3Fe-4S] cluster</name>
        <dbReference type="ChEBI" id="CHEBI:21137"/>
    </cofactor>
</comment>
<evidence type="ECO:0000256" key="5">
    <source>
        <dbReference type="ARBA" id="ARBA00022485"/>
    </source>
</evidence>
<dbReference type="NCBIfam" id="TIGR01660">
    <property type="entry name" value="narH"/>
    <property type="match status" value="1"/>
</dbReference>
<dbReference type="Gene3D" id="1.10.3650.10">
    <property type="entry name" value="nitrate reductase domain like"/>
    <property type="match status" value="1"/>
</dbReference>
<dbReference type="Pfam" id="PF13247">
    <property type="entry name" value="Fer4_11"/>
    <property type="match status" value="1"/>
</dbReference>
<evidence type="ECO:0000256" key="2">
    <source>
        <dbReference type="ARBA" id="ARBA00001966"/>
    </source>
</evidence>
<sequence>MRIKAQVGMVMNLDKCIGCHTCSVTCKNTWTNRPGAEYMYFNNVETKPGIGYPKQWEDQEKYKGGWELHKGELRLKSGSKTNRLMNLFHNPHQPEMDDYYEPWNYDYETLTNSPEKNHQPVARAKSAITGEFMDIEWGPNWEDDLAGGHITGLRDPNVVQMEESIKTEFEEVFMMYLPRICEHCINAPCVSSCPSGAMYKRDEDGIVLVDQNACRAWRHCTTSCPYKKVYFNWQTNKAEKCTMCYPRIENGEPTICSETCVGRIRYIGIMLYDVDRVLEAASVEDEKDLYHAQLDIFLDPNDPEVIEQAKKDGIPMDWIEAAQQSPLYKMIIDWKIALPLHPEYRTMPMVWYVPPLSPVMNMIEGKGSTADTADIFPAIDDMRIPIEYLANLLTAGDTGHIREVLKKMAVMRSYMRAEQTGKDFDRDVITELGLTEKAIKEMYRLLAIAKYDDRFVIPKSHKEEVADLYAEQGACGLDFAGGPGSCGVLQ</sequence>
<evidence type="ECO:0000256" key="3">
    <source>
        <dbReference type="ARBA" id="ARBA00004196"/>
    </source>
</evidence>
<name>A0ABW3NDK7_9BACI</name>
<feature type="domain" description="4Fe-4S ferredoxin-type" evidence="11">
    <location>
        <begin position="172"/>
        <end position="203"/>
    </location>
</feature>
<feature type="domain" description="4Fe-4S ferredoxin-type" evidence="11">
    <location>
        <begin position="7"/>
        <end position="36"/>
    </location>
</feature>
<evidence type="ECO:0000256" key="7">
    <source>
        <dbReference type="ARBA" id="ARBA00022737"/>
    </source>
</evidence>
<dbReference type="InterPro" id="IPR038262">
    <property type="entry name" value="Nitr_red_bet_C_sf"/>
</dbReference>
<comment type="subcellular location">
    <subcellularLocation>
        <location evidence="3">Cell envelope</location>
    </subcellularLocation>
</comment>
<protein>
    <submittedName>
        <fullName evidence="12">Nitrate reductase subunit beta</fullName>
    </submittedName>
</protein>
<keyword evidence="13" id="KW-1185">Reference proteome</keyword>
<dbReference type="PROSITE" id="PS51379">
    <property type="entry name" value="4FE4S_FER_2"/>
    <property type="match status" value="3"/>
</dbReference>
<accession>A0ABW3NDK7</accession>
<evidence type="ECO:0000256" key="10">
    <source>
        <dbReference type="ARBA" id="ARBA00023014"/>
    </source>
</evidence>
<evidence type="ECO:0000313" key="13">
    <source>
        <dbReference type="Proteomes" id="UP001597041"/>
    </source>
</evidence>
<gene>
    <name evidence="12" type="primary">narH</name>
    <name evidence="12" type="ORF">ACFQ19_06510</name>
</gene>
<evidence type="ECO:0000256" key="8">
    <source>
        <dbReference type="ARBA" id="ARBA00022982"/>
    </source>
</evidence>
<keyword evidence="5" id="KW-0004">4Fe-4S</keyword>
<dbReference type="Pfam" id="PF14711">
    <property type="entry name" value="Nitr_red_bet_C"/>
    <property type="match status" value="1"/>
</dbReference>
<evidence type="ECO:0000313" key="12">
    <source>
        <dbReference type="EMBL" id="MFD1065671.1"/>
    </source>
</evidence>
<evidence type="ECO:0000259" key="11">
    <source>
        <dbReference type="PROSITE" id="PS51379"/>
    </source>
</evidence>
<evidence type="ECO:0000256" key="4">
    <source>
        <dbReference type="ARBA" id="ARBA00022448"/>
    </source>
</evidence>
<dbReference type="InterPro" id="IPR017896">
    <property type="entry name" value="4Fe4S_Fe-S-bd"/>
</dbReference>
<reference evidence="13" key="1">
    <citation type="journal article" date="2019" name="Int. J. Syst. Evol. Microbiol.">
        <title>The Global Catalogue of Microorganisms (GCM) 10K type strain sequencing project: providing services to taxonomists for standard genome sequencing and annotation.</title>
        <authorList>
            <consortium name="The Broad Institute Genomics Platform"/>
            <consortium name="The Broad Institute Genome Sequencing Center for Infectious Disease"/>
            <person name="Wu L."/>
            <person name="Ma J."/>
        </authorList>
    </citation>
    <scope>NUCLEOTIDE SEQUENCE [LARGE SCALE GENOMIC DNA]</scope>
    <source>
        <strain evidence="13">CCUG 56608</strain>
    </source>
</reference>
<proteinExistence type="predicted"/>
<dbReference type="Gene3D" id="3.30.70.20">
    <property type="match status" value="3"/>
</dbReference>
<keyword evidence="6" id="KW-0479">Metal-binding</keyword>
<evidence type="ECO:0000256" key="1">
    <source>
        <dbReference type="ARBA" id="ARBA00001927"/>
    </source>
</evidence>
<evidence type="ECO:0000256" key="9">
    <source>
        <dbReference type="ARBA" id="ARBA00023004"/>
    </source>
</evidence>
<keyword evidence="4" id="KW-0813">Transport</keyword>
<comment type="caution">
    <text evidence="12">The sequence shown here is derived from an EMBL/GenBank/DDBJ whole genome shotgun (WGS) entry which is preliminary data.</text>
</comment>
<keyword evidence="9" id="KW-0408">Iron</keyword>
<dbReference type="RefSeq" id="WP_379591263.1">
    <property type="nucleotide sequence ID" value="NZ_JBHTKK010000005.1"/>
</dbReference>
<dbReference type="EMBL" id="JBHTKK010000005">
    <property type="protein sequence ID" value="MFD1065671.1"/>
    <property type="molecule type" value="Genomic_DNA"/>
</dbReference>
<keyword evidence="8" id="KW-0249">Electron transport</keyword>
<feature type="domain" description="4Fe-4S ferredoxin-type" evidence="11">
    <location>
        <begin position="205"/>
        <end position="234"/>
    </location>
</feature>
<keyword evidence="10" id="KW-0411">Iron-sulfur</keyword>
<comment type="cofactor">
    <cofactor evidence="2">
        <name>[4Fe-4S] cluster</name>
        <dbReference type="ChEBI" id="CHEBI:49883"/>
    </cofactor>
</comment>